<protein>
    <submittedName>
        <fullName evidence="1">Uncharacterized protein</fullName>
    </submittedName>
</protein>
<dbReference type="VEuPathDB" id="FungiDB:VP01_264g2"/>
<gene>
    <name evidence="1" type="ORF">VP01_264g2</name>
</gene>
<comment type="caution">
    <text evidence="1">The sequence shown here is derived from an EMBL/GenBank/DDBJ whole genome shotgun (WGS) entry which is preliminary data.</text>
</comment>
<dbReference type="Proteomes" id="UP000037035">
    <property type="component" value="Unassembled WGS sequence"/>
</dbReference>
<accession>A0A0L6V607</accession>
<dbReference type="AlphaFoldDB" id="A0A0L6V607"/>
<reference evidence="1 2" key="1">
    <citation type="submission" date="2015-08" db="EMBL/GenBank/DDBJ databases">
        <title>Next Generation Sequencing and Analysis of the Genome of Puccinia sorghi L Schw, the Causal Agent of Maize Common Rust.</title>
        <authorList>
            <person name="Rochi L."/>
            <person name="Burguener G."/>
            <person name="Darino M."/>
            <person name="Turjanski A."/>
            <person name="Kreff E."/>
            <person name="Dieguez M.J."/>
            <person name="Sacco F."/>
        </authorList>
    </citation>
    <scope>NUCLEOTIDE SEQUENCE [LARGE SCALE GENOMIC DNA]</scope>
    <source>
        <strain evidence="1 2">RO10H11247</strain>
    </source>
</reference>
<name>A0A0L6V607_9BASI</name>
<evidence type="ECO:0000313" key="1">
    <source>
        <dbReference type="EMBL" id="KNZ55560.1"/>
    </source>
</evidence>
<evidence type="ECO:0000313" key="2">
    <source>
        <dbReference type="Proteomes" id="UP000037035"/>
    </source>
</evidence>
<organism evidence="1 2">
    <name type="scientific">Puccinia sorghi</name>
    <dbReference type="NCBI Taxonomy" id="27349"/>
    <lineage>
        <taxon>Eukaryota</taxon>
        <taxon>Fungi</taxon>
        <taxon>Dikarya</taxon>
        <taxon>Basidiomycota</taxon>
        <taxon>Pucciniomycotina</taxon>
        <taxon>Pucciniomycetes</taxon>
        <taxon>Pucciniales</taxon>
        <taxon>Pucciniaceae</taxon>
        <taxon>Puccinia</taxon>
    </lineage>
</organism>
<dbReference type="EMBL" id="LAVV01007557">
    <property type="protein sequence ID" value="KNZ55560.1"/>
    <property type="molecule type" value="Genomic_DNA"/>
</dbReference>
<keyword evidence="2" id="KW-1185">Reference proteome</keyword>
<sequence>MNLFFGYDGEADAKVSILRQPLIDCQELASESVSVFSLVPRGYGVAVVLKCWGRGIARPINGLVGGRLGLKRNSPLVKLLVDPAAGKQSVMHPLQRTSSAHYHEKKKTREIKYQKINWVAALALAMNPDHPLFRINGLILPLHAFNSIYFSQTRGENKIKLPVRPLLLSGRGGGCRTASTGTLLEYDYLCAYPILQSPPQALMRSRNKFATASDHTVAWRTHIMISTTQPFHAEQDKIKPDEEILDFLTRAHHSDNSQSYRYKIKGTRRLSQQSCFSFSTSVLETPSYANLQSHTHKHRLKIRIIGASNILEISRKKLHIFIYHGCSCKRISPPPPTPGFIYLGISSDAGRTCSTCHHQSALYWDKYCEHCKYGRTDYTREVSEEKEKEYTTWKYNLSTCHAKPTLITNKLSPATPPEPSPQVYCFNITMKTSLREIFINVFAPFHHPSCNSWALVAWTLKIIQLKDMIKSSLGHHSLIENNKTVYYLSNEIN</sequence>
<proteinExistence type="predicted"/>